<dbReference type="Gene3D" id="2.30.40.10">
    <property type="entry name" value="Urease, subunit C, domain 1"/>
    <property type="match status" value="1"/>
</dbReference>
<evidence type="ECO:0000313" key="2">
    <source>
        <dbReference type="EMBL" id="MFB6396106.1"/>
    </source>
</evidence>
<keyword evidence="3" id="KW-1185">Reference proteome</keyword>
<dbReference type="EMBL" id="JBCGDC010000079">
    <property type="protein sequence ID" value="MFB6396106.1"/>
    <property type="molecule type" value="Genomic_DNA"/>
</dbReference>
<sequence length="454" mass="48532">MTGTPAYDDAPDLVVRDVTVVDVEAGAHRPARDVWVAGGRITRIEPTAADDPPPASARVVDGAGRYLIPGLFDCHVHIAFNGFLGVESDFRRTLKQMLVHGVTQAVDFFTAGGHFPGSAADRVRDDVNEGRFLGPWLLTSYGCLNAPGGFCSCSVGDAASVVVTMDDVREQIDRITAANPDFVKIVYDDVFGTLPNLSPDLLAALIDEAHRRGYRAAVHIATVDDASVAVGCGADIIGHGVIDPMPPELLARMADAGTILIPTLASYESRSLPRWRISLPPAAPPDSVAQYQRQHRSIYEIKDQIDDYARAYEEACANLGPLLDAGVTVVAGSDAGTWYTFPGDALHRELAIYAEQGLAPARVLRMATIDAARAFDLADRFGTVTEGKDANLVLLGADPLADIAAVRAIDAVVLRGRLLDLDALRADITAPHEAPPAEIDEEVCSPHHLRTSVH</sequence>
<dbReference type="InterPro" id="IPR006680">
    <property type="entry name" value="Amidohydro-rel"/>
</dbReference>
<gene>
    <name evidence="2" type="ORF">AAFH96_23790</name>
</gene>
<dbReference type="PANTHER" id="PTHR43135">
    <property type="entry name" value="ALPHA-D-RIBOSE 1-METHYLPHOSPHONATE 5-TRIPHOSPHATE DIPHOSPHATASE"/>
    <property type="match status" value="1"/>
</dbReference>
<accession>A0ABV5CYM8</accession>
<proteinExistence type="predicted"/>
<comment type="caution">
    <text evidence="2">The sequence shown here is derived from an EMBL/GenBank/DDBJ whole genome shotgun (WGS) entry which is preliminary data.</text>
</comment>
<dbReference type="PANTHER" id="PTHR43135:SF3">
    <property type="entry name" value="ALPHA-D-RIBOSE 1-METHYLPHOSPHONATE 5-TRIPHOSPHATE DIPHOSPHATASE"/>
    <property type="match status" value="1"/>
</dbReference>
<dbReference type="InterPro" id="IPR011059">
    <property type="entry name" value="Metal-dep_hydrolase_composite"/>
</dbReference>
<dbReference type="SUPFAM" id="SSF51556">
    <property type="entry name" value="Metallo-dependent hydrolases"/>
    <property type="match status" value="1"/>
</dbReference>
<dbReference type="SUPFAM" id="SSF51338">
    <property type="entry name" value="Composite domain of metallo-dependent hydrolases"/>
    <property type="match status" value="1"/>
</dbReference>
<dbReference type="InterPro" id="IPR032466">
    <property type="entry name" value="Metal_Hydrolase"/>
</dbReference>
<dbReference type="Gene3D" id="3.20.20.140">
    <property type="entry name" value="Metal-dependent hydrolases"/>
    <property type="match status" value="1"/>
</dbReference>
<organism evidence="2 3">
    <name type="scientific">Polymorphospora lycopeni</name>
    <dbReference type="NCBI Taxonomy" id="3140240"/>
    <lineage>
        <taxon>Bacteria</taxon>
        <taxon>Bacillati</taxon>
        <taxon>Actinomycetota</taxon>
        <taxon>Actinomycetes</taxon>
        <taxon>Micromonosporales</taxon>
        <taxon>Micromonosporaceae</taxon>
        <taxon>Polymorphospora</taxon>
    </lineage>
</organism>
<name>A0ABV5CYM8_9ACTN</name>
<evidence type="ECO:0000259" key="1">
    <source>
        <dbReference type="Pfam" id="PF01979"/>
    </source>
</evidence>
<dbReference type="RefSeq" id="WP_375735668.1">
    <property type="nucleotide sequence ID" value="NZ_JBCGDC010000079.1"/>
</dbReference>
<reference evidence="2 3" key="1">
    <citation type="submission" date="2024-04" db="EMBL/GenBank/DDBJ databases">
        <title>Polymorphospora sp. isolated from Baiyangdian Lake in Xiong'an New Area.</title>
        <authorList>
            <person name="Zhang X."/>
            <person name="Liu J."/>
        </authorList>
    </citation>
    <scope>NUCLEOTIDE SEQUENCE [LARGE SCALE GENOMIC DNA]</scope>
    <source>
        <strain evidence="2 3">2-325</strain>
    </source>
</reference>
<dbReference type="Proteomes" id="UP001582793">
    <property type="component" value="Unassembled WGS sequence"/>
</dbReference>
<evidence type="ECO:0000313" key="3">
    <source>
        <dbReference type="Proteomes" id="UP001582793"/>
    </source>
</evidence>
<dbReference type="Pfam" id="PF01979">
    <property type="entry name" value="Amidohydro_1"/>
    <property type="match status" value="1"/>
</dbReference>
<protein>
    <submittedName>
        <fullName evidence="2">Amidohydrolase family protein</fullName>
    </submittedName>
</protein>
<dbReference type="InterPro" id="IPR051781">
    <property type="entry name" value="Metallo-dep_Hydrolase"/>
</dbReference>
<feature type="domain" description="Amidohydrolase-related" evidence="1">
    <location>
        <begin position="66"/>
        <end position="418"/>
    </location>
</feature>